<dbReference type="EMBL" id="CAJRST010012224">
    <property type="protein sequence ID" value="CAG5928264.1"/>
    <property type="molecule type" value="Genomic_DNA"/>
</dbReference>
<accession>A0A8S4B804</accession>
<dbReference type="Proteomes" id="UP000677803">
    <property type="component" value="Unassembled WGS sequence"/>
</dbReference>
<gene>
    <name evidence="2" type="ORF">MMEN_LOCUS11923</name>
</gene>
<sequence>MRRHTLELELESDHPPNPHLSPGRARGVSCATAPRPLQGAAPSLCWRQELTGLTISILRSPPVILPRRTGRRTRGSAHGPKQTADLLQKPGGVCATV</sequence>
<keyword evidence="3" id="KW-1185">Reference proteome</keyword>
<feature type="compositionally biased region" description="Basic and acidic residues" evidence="1">
    <location>
        <begin position="1"/>
        <end position="16"/>
    </location>
</feature>
<comment type="caution">
    <text evidence="2">The sequence shown here is derived from an EMBL/GenBank/DDBJ whole genome shotgun (WGS) entry which is preliminary data.</text>
</comment>
<feature type="region of interest" description="Disordered" evidence="1">
    <location>
        <begin position="64"/>
        <end position="97"/>
    </location>
</feature>
<organism evidence="2 3">
    <name type="scientific">Menidia menidia</name>
    <name type="common">Atlantic silverside</name>
    <dbReference type="NCBI Taxonomy" id="238744"/>
    <lineage>
        <taxon>Eukaryota</taxon>
        <taxon>Metazoa</taxon>
        <taxon>Chordata</taxon>
        <taxon>Craniata</taxon>
        <taxon>Vertebrata</taxon>
        <taxon>Euteleostomi</taxon>
        <taxon>Actinopterygii</taxon>
        <taxon>Neopterygii</taxon>
        <taxon>Teleostei</taxon>
        <taxon>Neoteleostei</taxon>
        <taxon>Acanthomorphata</taxon>
        <taxon>Ovalentaria</taxon>
        <taxon>Atherinomorphae</taxon>
        <taxon>Atheriniformes</taxon>
        <taxon>Atherinopsidae</taxon>
        <taxon>Menidiinae</taxon>
        <taxon>Menidia</taxon>
    </lineage>
</organism>
<evidence type="ECO:0000313" key="3">
    <source>
        <dbReference type="Proteomes" id="UP000677803"/>
    </source>
</evidence>
<proteinExistence type="predicted"/>
<protein>
    <submittedName>
        <fullName evidence="2">(Atlantic silverside) hypothetical protein</fullName>
    </submittedName>
</protein>
<feature type="region of interest" description="Disordered" evidence="1">
    <location>
        <begin position="1"/>
        <end position="29"/>
    </location>
</feature>
<reference evidence="2" key="1">
    <citation type="submission" date="2021-05" db="EMBL/GenBank/DDBJ databases">
        <authorList>
            <person name="Tigano A."/>
        </authorList>
    </citation>
    <scope>NUCLEOTIDE SEQUENCE</scope>
</reference>
<name>A0A8S4B804_9TELE</name>
<dbReference type="AlphaFoldDB" id="A0A8S4B804"/>
<evidence type="ECO:0000256" key="1">
    <source>
        <dbReference type="SAM" id="MobiDB-lite"/>
    </source>
</evidence>
<evidence type="ECO:0000313" key="2">
    <source>
        <dbReference type="EMBL" id="CAG5928264.1"/>
    </source>
</evidence>